<evidence type="ECO:0000256" key="10">
    <source>
        <dbReference type="ARBA" id="ARBA00023065"/>
    </source>
</evidence>
<evidence type="ECO:0000313" key="18">
    <source>
        <dbReference type="Proteomes" id="UP000261480"/>
    </source>
</evidence>
<feature type="transmembrane region" description="Helical" evidence="14">
    <location>
        <begin position="47"/>
        <end position="66"/>
    </location>
</feature>
<dbReference type="Ensembl" id="ENSPMET00000007064.1">
    <property type="protein sequence ID" value="ENSPMEP00000005706.1"/>
    <property type="gene ID" value="ENSPMEG00000009024.1"/>
</dbReference>
<sequence>MFNLGHASSAIILFLSCFTSVLADDGGMVEELVTEKEAEESHRQDSVNLLTFISLLTLTILTIWLFKHRRVRFLHETGLAMIYGLLVGVILRYGIPATSYHNKTPPSCSLKEGPSSTLLLNISGKFFEYTLKGEINFREIHNVEQNDMLRKVTFDPEVFFNILLPPIIFHAGYSLKKRHFFRNLGSIITYAFLGTAISCFVIGNLMYGVVKLMRAVGQLTEKFYYTDCLFFGAIISATDPVTVLAIFNELHADGDLYALLFGESVMNDAVAIVLSSSIVAYQPAGANTHMFDASAFFKSVGIFLGIFSGSFVMGAATGVVTALISCSFTKLHCFPLLETALFFLMSWSTFLLAEACGFTGVVAVLFCGITQAHYTSNNLSEESTKRTKQLFEVLHFLAENFIFSYMGLALFTFQKHIFSPIFIIGAFVAIFIGRALNIYPLSFLLNLGRRDKIRGNFQHMMMFAGLRGAMAFALAIRDTATSARQMMFTTTLLIVFFTVWVFGGGTTPMLSWLHIRVGVDPDQDLQPSGDSFQSKTKQESAWLFRLWYTFDHNYLKPILTHSGPPLTSTLPSYCGPLASCLTSPRAYEVSICKKKKKKKKAEAFGRQHFKSGGMRGACIVLAQKTLFSSGSKMTSVLTDTAL</sequence>
<keyword evidence="8 14" id="KW-1133">Transmembrane helix</keyword>
<reference evidence="17" key="1">
    <citation type="submission" date="2025-08" db="UniProtKB">
        <authorList>
            <consortium name="Ensembl"/>
        </authorList>
    </citation>
    <scope>IDENTIFICATION</scope>
</reference>
<evidence type="ECO:0000256" key="9">
    <source>
        <dbReference type="ARBA" id="ARBA00023053"/>
    </source>
</evidence>
<dbReference type="AlphaFoldDB" id="A0A3B3WSE2"/>
<dbReference type="Gene3D" id="6.10.140.1330">
    <property type="match status" value="1"/>
</dbReference>
<feature type="signal peptide" evidence="15">
    <location>
        <begin position="1"/>
        <end position="23"/>
    </location>
</feature>
<evidence type="ECO:0000256" key="5">
    <source>
        <dbReference type="ARBA" id="ARBA00022475"/>
    </source>
</evidence>
<dbReference type="PRINTS" id="PR01084">
    <property type="entry name" value="NAHEXCHNGR"/>
</dbReference>
<dbReference type="NCBIfam" id="TIGR00840">
    <property type="entry name" value="b_cpa1"/>
    <property type="match status" value="1"/>
</dbReference>
<feature type="transmembrane region" description="Helical" evidence="14">
    <location>
        <begin position="187"/>
        <end position="209"/>
    </location>
</feature>
<dbReference type="PANTHER" id="PTHR10110:SF62">
    <property type="entry name" value="SODIUM_HYDROGEN EXCHANGER 7"/>
    <property type="match status" value="1"/>
</dbReference>
<protein>
    <recommendedName>
        <fullName evidence="13">Sodium/hydrogen exchanger</fullName>
    </recommendedName>
</protein>
<feature type="transmembrane region" description="Helical" evidence="14">
    <location>
        <begin position="390"/>
        <end position="411"/>
    </location>
</feature>
<feature type="transmembrane region" description="Helical" evidence="14">
    <location>
        <begin position="482"/>
        <end position="503"/>
    </location>
</feature>
<feature type="transmembrane region" description="Helical" evidence="14">
    <location>
        <begin position="229"/>
        <end position="247"/>
    </location>
</feature>
<dbReference type="PANTHER" id="PTHR10110">
    <property type="entry name" value="SODIUM/HYDROGEN EXCHANGER"/>
    <property type="match status" value="1"/>
</dbReference>
<evidence type="ECO:0000256" key="2">
    <source>
        <dbReference type="ARBA" id="ARBA00004651"/>
    </source>
</evidence>
<evidence type="ECO:0000256" key="12">
    <source>
        <dbReference type="ARBA" id="ARBA00023201"/>
    </source>
</evidence>
<feature type="transmembrane region" description="Helical" evidence="14">
    <location>
        <begin position="457"/>
        <end position="476"/>
    </location>
</feature>
<dbReference type="GO" id="GO:0055038">
    <property type="term" value="C:recycling endosome membrane"/>
    <property type="evidence" value="ECO:0007669"/>
    <property type="project" value="UniProtKB-SubCell"/>
</dbReference>
<keyword evidence="13" id="KW-0050">Antiport</keyword>
<evidence type="ECO:0000256" key="15">
    <source>
        <dbReference type="SAM" id="SignalP"/>
    </source>
</evidence>
<evidence type="ECO:0000313" key="17">
    <source>
        <dbReference type="Ensembl" id="ENSPMEP00000005706.1"/>
    </source>
</evidence>
<feature type="domain" description="Cation/H+ exchanger transmembrane" evidence="16">
    <location>
        <begin position="59"/>
        <end position="512"/>
    </location>
</feature>
<organism evidence="17 18">
    <name type="scientific">Poecilia mexicana</name>
    <dbReference type="NCBI Taxonomy" id="48701"/>
    <lineage>
        <taxon>Eukaryota</taxon>
        <taxon>Metazoa</taxon>
        <taxon>Chordata</taxon>
        <taxon>Craniata</taxon>
        <taxon>Vertebrata</taxon>
        <taxon>Euteleostomi</taxon>
        <taxon>Actinopterygii</taxon>
        <taxon>Neopterygii</taxon>
        <taxon>Teleostei</taxon>
        <taxon>Neoteleostei</taxon>
        <taxon>Acanthomorphata</taxon>
        <taxon>Ovalentaria</taxon>
        <taxon>Atherinomorphae</taxon>
        <taxon>Cyprinodontiformes</taxon>
        <taxon>Poeciliidae</taxon>
        <taxon>Poeciliinae</taxon>
        <taxon>Poecilia</taxon>
    </lineage>
</organism>
<feature type="transmembrane region" description="Helical" evidence="14">
    <location>
        <begin position="78"/>
        <end position="95"/>
    </location>
</feature>
<dbReference type="InterPro" id="IPR002090">
    <property type="entry name" value="NHE-6/7/9"/>
</dbReference>
<evidence type="ECO:0000256" key="7">
    <source>
        <dbReference type="ARBA" id="ARBA00022753"/>
    </source>
</evidence>
<evidence type="ECO:0000256" key="1">
    <source>
        <dbReference type="ARBA" id="ARBA00004195"/>
    </source>
</evidence>
<dbReference type="GO" id="GO:0098719">
    <property type="term" value="P:sodium ion import across plasma membrane"/>
    <property type="evidence" value="ECO:0007669"/>
    <property type="project" value="TreeGrafter"/>
</dbReference>
<evidence type="ECO:0000256" key="11">
    <source>
        <dbReference type="ARBA" id="ARBA00023136"/>
    </source>
</evidence>
<dbReference type="GO" id="GO:0005886">
    <property type="term" value="C:plasma membrane"/>
    <property type="evidence" value="ECO:0007669"/>
    <property type="project" value="UniProtKB-SubCell"/>
</dbReference>
<keyword evidence="7" id="KW-0967">Endosome</keyword>
<keyword evidence="11 14" id="KW-0472">Membrane</keyword>
<name>A0A3B3WSE2_9TELE</name>
<comment type="similarity">
    <text evidence="3 13">Belongs to the monovalent cation:proton antiporter 1 (CPA1) transporter (TC 2.A.36) family.</text>
</comment>
<evidence type="ECO:0000259" key="16">
    <source>
        <dbReference type="Pfam" id="PF00999"/>
    </source>
</evidence>
<keyword evidence="6 13" id="KW-0812">Transmembrane</keyword>
<evidence type="ECO:0000256" key="8">
    <source>
        <dbReference type="ARBA" id="ARBA00022989"/>
    </source>
</evidence>
<accession>A0A3B3WSE2</accession>
<keyword evidence="10 13" id="KW-0406">Ion transport</keyword>
<dbReference type="PRINTS" id="PR01088">
    <property type="entry name" value="NAHEXCHNGR6"/>
</dbReference>
<evidence type="ECO:0000256" key="13">
    <source>
        <dbReference type="RuleBase" id="RU003722"/>
    </source>
</evidence>
<keyword evidence="18" id="KW-1185">Reference proteome</keyword>
<feature type="chain" id="PRO_5017250270" description="Sodium/hydrogen exchanger" evidence="15">
    <location>
        <begin position="24"/>
        <end position="642"/>
    </location>
</feature>
<keyword evidence="4 13" id="KW-0813">Transport</keyword>
<evidence type="ECO:0000256" key="4">
    <source>
        <dbReference type="ARBA" id="ARBA00022448"/>
    </source>
</evidence>
<proteinExistence type="inferred from homology"/>
<evidence type="ECO:0000256" key="3">
    <source>
        <dbReference type="ARBA" id="ARBA00007367"/>
    </source>
</evidence>
<feature type="transmembrane region" description="Helical" evidence="14">
    <location>
        <begin position="417"/>
        <end position="436"/>
    </location>
</feature>
<dbReference type="Proteomes" id="UP000261480">
    <property type="component" value="Unplaced"/>
</dbReference>
<keyword evidence="15" id="KW-0732">Signal</keyword>
<dbReference type="InterPro" id="IPR018422">
    <property type="entry name" value="Cation/H_exchanger_CPA1"/>
</dbReference>
<reference evidence="17" key="2">
    <citation type="submission" date="2025-09" db="UniProtKB">
        <authorList>
            <consortium name="Ensembl"/>
        </authorList>
    </citation>
    <scope>IDENTIFICATION</scope>
</reference>
<keyword evidence="12 13" id="KW-0739">Sodium transport</keyword>
<evidence type="ECO:0000256" key="6">
    <source>
        <dbReference type="ARBA" id="ARBA00022692"/>
    </source>
</evidence>
<evidence type="ECO:0000256" key="14">
    <source>
        <dbReference type="SAM" id="Phobius"/>
    </source>
</evidence>
<dbReference type="GO" id="GO:0015385">
    <property type="term" value="F:sodium:proton antiporter activity"/>
    <property type="evidence" value="ECO:0007669"/>
    <property type="project" value="InterPro"/>
</dbReference>
<dbReference type="InterPro" id="IPR004709">
    <property type="entry name" value="NaH_exchanger"/>
</dbReference>
<keyword evidence="5" id="KW-1003">Cell membrane</keyword>
<dbReference type="Pfam" id="PF00999">
    <property type="entry name" value="Na_H_Exchanger"/>
    <property type="match status" value="1"/>
</dbReference>
<comment type="subcellular location">
    <subcellularLocation>
        <location evidence="2">Cell membrane</location>
        <topology evidence="2">Multi-pass membrane protein</topology>
    </subcellularLocation>
    <subcellularLocation>
        <location evidence="1">Recycling endosome membrane</location>
        <topology evidence="1">Multi-pass membrane protein</topology>
    </subcellularLocation>
</comment>
<dbReference type="InterPro" id="IPR006153">
    <property type="entry name" value="Cation/H_exchanger_TM"/>
</dbReference>
<keyword evidence="9" id="KW-0915">Sodium</keyword>
<feature type="transmembrane region" description="Helical" evidence="14">
    <location>
        <begin position="344"/>
        <end position="369"/>
    </location>
</feature>
<dbReference type="GO" id="GO:0051453">
    <property type="term" value="P:regulation of intracellular pH"/>
    <property type="evidence" value="ECO:0007669"/>
    <property type="project" value="TreeGrafter"/>
</dbReference>
<dbReference type="GO" id="GO:0015386">
    <property type="term" value="F:potassium:proton antiporter activity"/>
    <property type="evidence" value="ECO:0007669"/>
    <property type="project" value="TreeGrafter"/>
</dbReference>
<feature type="transmembrane region" description="Helical" evidence="14">
    <location>
        <begin position="300"/>
        <end position="324"/>
    </location>
</feature>